<reference evidence="1 2" key="1">
    <citation type="submission" date="2015-07" db="EMBL/GenBank/DDBJ databases">
        <title>Draft genome of Bellilinea caldifistulae DSM 17877.</title>
        <authorList>
            <person name="Hemp J."/>
            <person name="Ward L.M."/>
            <person name="Pace L.A."/>
            <person name="Fischer W.W."/>
        </authorList>
    </citation>
    <scope>NUCLEOTIDE SEQUENCE [LARGE SCALE GENOMIC DNA]</scope>
    <source>
        <strain evidence="1 2">GOMI-1</strain>
    </source>
</reference>
<dbReference type="EMBL" id="LGHJ01000011">
    <property type="protein sequence ID" value="KPL76662.1"/>
    <property type="molecule type" value="Genomic_DNA"/>
</dbReference>
<keyword evidence="2" id="KW-1185">Reference proteome</keyword>
<dbReference type="STRING" id="360411.AC812_04910"/>
<evidence type="ECO:0000313" key="2">
    <source>
        <dbReference type="Proteomes" id="UP000050514"/>
    </source>
</evidence>
<evidence type="ECO:0000313" key="1">
    <source>
        <dbReference type="EMBL" id="KPL76662.1"/>
    </source>
</evidence>
<sequence length="82" mass="9585">MELDNELVKFNPYRCKALGLTPVEARCLNYVRLHTPLHTRMKQTFPGVYERLERRGLIEMIAGEWRLTEAGKSKIRVLLEGK</sequence>
<dbReference type="RefSeq" id="WP_061919795.1">
    <property type="nucleotide sequence ID" value="NZ_DF967971.1"/>
</dbReference>
<name>A0A0P6X270_9CHLR</name>
<dbReference type="OrthoDB" id="9863155at2"/>
<dbReference type="AlphaFoldDB" id="A0A0P6X270"/>
<dbReference type="Proteomes" id="UP000050514">
    <property type="component" value="Unassembled WGS sequence"/>
</dbReference>
<evidence type="ECO:0008006" key="3">
    <source>
        <dbReference type="Google" id="ProtNLM"/>
    </source>
</evidence>
<proteinExistence type="predicted"/>
<organism evidence="1 2">
    <name type="scientific">Bellilinea caldifistulae</name>
    <dbReference type="NCBI Taxonomy" id="360411"/>
    <lineage>
        <taxon>Bacteria</taxon>
        <taxon>Bacillati</taxon>
        <taxon>Chloroflexota</taxon>
        <taxon>Anaerolineae</taxon>
        <taxon>Anaerolineales</taxon>
        <taxon>Anaerolineaceae</taxon>
        <taxon>Bellilinea</taxon>
    </lineage>
</organism>
<protein>
    <recommendedName>
        <fullName evidence="3">ArnR1-like winged helix-turn-helix domain-containing protein</fullName>
    </recommendedName>
</protein>
<gene>
    <name evidence="1" type="ORF">AC812_04910</name>
</gene>
<comment type="caution">
    <text evidence="1">The sequence shown here is derived from an EMBL/GenBank/DDBJ whole genome shotgun (WGS) entry which is preliminary data.</text>
</comment>
<accession>A0A0P6X270</accession>